<accession>A0A7W7LK80</accession>
<dbReference type="RefSeq" id="WP_184346271.1">
    <property type="nucleotide sequence ID" value="NZ_JACHJH010000001.1"/>
</dbReference>
<dbReference type="Gene3D" id="3.30.70.920">
    <property type="match status" value="1"/>
</dbReference>
<dbReference type="InterPro" id="IPR019887">
    <property type="entry name" value="Tscrpt_reg_AsnC/Lrp_C"/>
</dbReference>
<dbReference type="GO" id="GO:0043565">
    <property type="term" value="F:sequence-specific DNA binding"/>
    <property type="evidence" value="ECO:0007669"/>
    <property type="project" value="InterPro"/>
</dbReference>
<protein>
    <submittedName>
        <fullName evidence="6">DNA-binding Lrp family transcriptional regulator</fullName>
    </submittedName>
</protein>
<reference evidence="6 7" key="1">
    <citation type="submission" date="2020-08" db="EMBL/GenBank/DDBJ databases">
        <title>Genomic Encyclopedia of Type Strains, Phase III (KMG-III): the genomes of soil and plant-associated and newly described type strains.</title>
        <authorList>
            <person name="Whitman W."/>
        </authorList>
    </citation>
    <scope>NUCLEOTIDE SEQUENCE [LARGE SCALE GENOMIC DNA]</scope>
    <source>
        <strain evidence="6 7">CECT 3266</strain>
    </source>
</reference>
<dbReference type="InterPro" id="IPR036388">
    <property type="entry name" value="WH-like_DNA-bd_sf"/>
</dbReference>
<dbReference type="PRINTS" id="PR00033">
    <property type="entry name" value="HTHASNC"/>
</dbReference>
<dbReference type="PANTHER" id="PTHR30154">
    <property type="entry name" value="LEUCINE-RESPONSIVE REGULATORY PROTEIN"/>
    <property type="match status" value="1"/>
</dbReference>
<evidence type="ECO:0000256" key="2">
    <source>
        <dbReference type="ARBA" id="ARBA00023125"/>
    </source>
</evidence>
<evidence type="ECO:0000259" key="5">
    <source>
        <dbReference type="PROSITE" id="PS50956"/>
    </source>
</evidence>
<evidence type="ECO:0000313" key="6">
    <source>
        <dbReference type="EMBL" id="MBB4891750.1"/>
    </source>
</evidence>
<dbReference type="Pfam" id="PF01037">
    <property type="entry name" value="AsnC_trans_reg"/>
    <property type="match status" value="1"/>
</dbReference>
<dbReference type="EMBL" id="JACHJH010000001">
    <property type="protein sequence ID" value="MBB4891750.1"/>
    <property type="molecule type" value="Genomic_DNA"/>
</dbReference>
<dbReference type="SUPFAM" id="SSF54909">
    <property type="entry name" value="Dimeric alpha+beta barrel"/>
    <property type="match status" value="1"/>
</dbReference>
<sequence length="346" mass="36467">MESDETEAVELDALDRQLLHALQIDGRVPFSRVAEVVGASDRTVARRYHRLRSAGVLRVVGLPDARKIGMADWFVRIRCTPDAAPAVAAALVEREDTSWVGLASGGTEITCVMRAHAGPVRGSLLLPKLPRTSRITAVTAQCLLRIVAGESGWPGRLTGLDPEQAAALARPAGPGRAARLTAADRLLLPVLARDGRAAAAELAAATGWSESTVRRRLEELRRSGLLYFDVDVDPLLYGFTCEAVLWLKVAPGELNGVAAALAGHPEVAFAGAVSGAANMVAYVVCRDADALYDYLATRIGALPGVREAETVPATRLVKRAGATPPRRLSPPVPPGSGPGPSPGPPW</sequence>
<name>A0A7W7LK80_9ACTN</name>
<dbReference type="InterPro" id="IPR000485">
    <property type="entry name" value="AsnC-type_HTH_dom"/>
</dbReference>
<dbReference type="InterPro" id="IPR019888">
    <property type="entry name" value="Tscrpt_reg_AsnC-like"/>
</dbReference>
<gene>
    <name evidence="6" type="ORF">FHS39_000750</name>
</gene>
<comment type="caution">
    <text evidence="6">The sequence shown here is derived from an EMBL/GenBank/DDBJ whole genome shotgun (WGS) entry which is preliminary data.</text>
</comment>
<dbReference type="Pfam" id="PF13404">
    <property type="entry name" value="HTH_AsnC-type"/>
    <property type="match status" value="2"/>
</dbReference>
<evidence type="ECO:0000256" key="3">
    <source>
        <dbReference type="ARBA" id="ARBA00023163"/>
    </source>
</evidence>
<evidence type="ECO:0000256" key="1">
    <source>
        <dbReference type="ARBA" id="ARBA00023015"/>
    </source>
</evidence>
<feature type="region of interest" description="Disordered" evidence="4">
    <location>
        <begin position="315"/>
        <end position="346"/>
    </location>
</feature>
<keyword evidence="1" id="KW-0805">Transcription regulation</keyword>
<dbReference type="Gene3D" id="1.10.10.10">
    <property type="entry name" value="Winged helix-like DNA-binding domain superfamily/Winged helix DNA-binding domain"/>
    <property type="match status" value="2"/>
</dbReference>
<dbReference type="GO" id="GO:0005829">
    <property type="term" value="C:cytosol"/>
    <property type="evidence" value="ECO:0007669"/>
    <property type="project" value="TreeGrafter"/>
</dbReference>
<evidence type="ECO:0000256" key="4">
    <source>
        <dbReference type="SAM" id="MobiDB-lite"/>
    </source>
</evidence>
<dbReference type="GO" id="GO:0043200">
    <property type="term" value="P:response to amino acid"/>
    <property type="evidence" value="ECO:0007669"/>
    <property type="project" value="TreeGrafter"/>
</dbReference>
<dbReference type="SUPFAM" id="SSF46785">
    <property type="entry name" value="Winged helix' DNA-binding domain"/>
    <property type="match status" value="2"/>
</dbReference>
<dbReference type="InterPro" id="IPR011008">
    <property type="entry name" value="Dimeric_a/b-barrel"/>
</dbReference>
<dbReference type="PROSITE" id="PS50956">
    <property type="entry name" value="HTH_ASNC_2"/>
    <property type="match status" value="1"/>
</dbReference>
<keyword evidence="2 6" id="KW-0238">DNA-binding</keyword>
<keyword evidence="3" id="KW-0804">Transcription</keyword>
<feature type="domain" description="HTH asnC-type" evidence="5">
    <location>
        <begin position="11"/>
        <end position="71"/>
    </location>
</feature>
<dbReference type="PANTHER" id="PTHR30154:SF34">
    <property type="entry name" value="TRANSCRIPTIONAL REGULATOR AZLB"/>
    <property type="match status" value="1"/>
</dbReference>
<organism evidence="6 7">
    <name type="scientific">Streptomyces olivoverticillatus</name>
    <dbReference type="NCBI Taxonomy" id="66427"/>
    <lineage>
        <taxon>Bacteria</taxon>
        <taxon>Bacillati</taxon>
        <taxon>Actinomycetota</taxon>
        <taxon>Actinomycetes</taxon>
        <taxon>Kitasatosporales</taxon>
        <taxon>Streptomycetaceae</taxon>
        <taxon>Streptomyces</taxon>
    </lineage>
</organism>
<feature type="compositionally biased region" description="Pro residues" evidence="4">
    <location>
        <begin position="327"/>
        <end position="346"/>
    </location>
</feature>
<evidence type="ECO:0000313" key="7">
    <source>
        <dbReference type="Proteomes" id="UP000556084"/>
    </source>
</evidence>
<dbReference type="SMART" id="SM00344">
    <property type="entry name" value="HTH_ASNC"/>
    <property type="match status" value="2"/>
</dbReference>
<dbReference type="InterPro" id="IPR036390">
    <property type="entry name" value="WH_DNA-bd_sf"/>
</dbReference>
<dbReference type="Proteomes" id="UP000556084">
    <property type="component" value="Unassembled WGS sequence"/>
</dbReference>
<keyword evidence="7" id="KW-1185">Reference proteome</keyword>
<proteinExistence type="predicted"/>
<dbReference type="AlphaFoldDB" id="A0A7W7LK80"/>